<feature type="domain" description="VOC" evidence="3">
    <location>
        <begin position="180"/>
        <end position="306"/>
    </location>
</feature>
<dbReference type="PROSITE" id="PS00934">
    <property type="entry name" value="GLYOXALASE_I_1"/>
    <property type="match status" value="1"/>
</dbReference>
<evidence type="ECO:0000259" key="3">
    <source>
        <dbReference type="PROSITE" id="PS51819"/>
    </source>
</evidence>
<reference evidence="5" key="1">
    <citation type="submission" date="2018-02" db="EMBL/GenBank/DDBJ databases">
        <authorList>
            <person name="Hausmann B."/>
        </authorList>
    </citation>
    <scope>NUCLEOTIDE SEQUENCE [LARGE SCALE GENOMIC DNA]</scope>
    <source>
        <strain evidence="5">Peat soil MAG SbA5</strain>
    </source>
</reference>
<dbReference type="Proteomes" id="UP000239735">
    <property type="component" value="Unassembled WGS sequence"/>
</dbReference>
<dbReference type="CDD" id="cd06587">
    <property type="entry name" value="VOC"/>
    <property type="match status" value="2"/>
</dbReference>
<organism evidence="4 5">
    <name type="scientific">Candidatus Sulfuritelmatomonas gaucii</name>
    <dbReference type="NCBI Taxonomy" id="2043161"/>
    <lineage>
        <taxon>Bacteria</taxon>
        <taxon>Pseudomonadati</taxon>
        <taxon>Acidobacteriota</taxon>
        <taxon>Terriglobia</taxon>
        <taxon>Terriglobales</taxon>
        <taxon>Acidobacteriaceae</taxon>
        <taxon>Candidatus Sulfuritelmatomonas</taxon>
    </lineage>
</organism>
<dbReference type="InterPro" id="IPR037523">
    <property type="entry name" value="VOC_core"/>
</dbReference>
<sequence>MARQHKSVAPWILLPGAFFLAPIFLRGQDAAPQRPQITSISHVGYFVSDLPKTISFWHDLLGFNEYTTLNRAGTDQIRIAFIKINDHQHIELFTDKPPAPPNMMSHYCFSVSNVEQMRAYLRSKGFDVKAGNGGKTRTGDYAFEIRDPDGTLVEFVQSLPSGIEMQDAGKFMPPTRISDAIYHVGFLVGNLDKSLAFYEGVLGFHETWRGSSNGKELSWVNLQVPNGKDYIELMLYDKTPSGFGTKNHVSLLVPDMQKAIAELESRPAYKTYLTYGKPLEMHVGKNGKRQVNLYDPDGTRVELMEAQTVDGKPAASSTAPPPPPAHD</sequence>
<dbReference type="SUPFAM" id="SSF54593">
    <property type="entry name" value="Glyoxalase/Bleomycin resistance protein/Dihydroxybiphenyl dioxygenase"/>
    <property type="match status" value="2"/>
</dbReference>
<dbReference type="EMBL" id="OKRB01000086">
    <property type="protein sequence ID" value="SPE21042.1"/>
    <property type="molecule type" value="Genomic_DNA"/>
</dbReference>
<dbReference type="PANTHER" id="PTHR43048">
    <property type="entry name" value="METHYLMALONYL-COA EPIMERASE"/>
    <property type="match status" value="1"/>
</dbReference>
<dbReference type="InterPro" id="IPR018146">
    <property type="entry name" value="Glyoxalase_1_CS"/>
</dbReference>
<keyword evidence="4" id="KW-0223">Dioxygenase</keyword>
<evidence type="ECO:0000256" key="2">
    <source>
        <dbReference type="SAM" id="MobiDB-lite"/>
    </source>
</evidence>
<evidence type="ECO:0000313" key="4">
    <source>
        <dbReference type="EMBL" id="SPE21042.1"/>
    </source>
</evidence>
<feature type="region of interest" description="Disordered" evidence="2">
    <location>
        <begin position="306"/>
        <end position="327"/>
    </location>
</feature>
<dbReference type="GO" id="GO:0004493">
    <property type="term" value="F:methylmalonyl-CoA epimerase activity"/>
    <property type="evidence" value="ECO:0007669"/>
    <property type="project" value="TreeGrafter"/>
</dbReference>
<proteinExistence type="predicted"/>
<keyword evidence="1" id="KW-0479">Metal-binding</keyword>
<dbReference type="Gene3D" id="3.10.180.10">
    <property type="entry name" value="2,3-Dihydroxybiphenyl 1,2-Dioxygenase, domain 1"/>
    <property type="match status" value="2"/>
</dbReference>
<dbReference type="InterPro" id="IPR029068">
    <property type="entry name" value="Glyas_Bleomycin-R_OHBP_Dase"/>
</dbReference>
<gene>
    <name evidence="4" type="ORF">SBA5_30249</name>
</gene>
<dbReference type="GO" id="GO:0051213">
    <property type="term" value="F:dioxygenase activity"/>
    <property type="evidence" value="ECO:0007669"/>
    <property type="project" value="UniProtKB-KW"/>
</dbReference>
<dbReference type="Pfam" id="PF00903">
    <property type="entry name" value="Glyoxalase"/>
    <property type="match status" value="2"/>
</dbReference>
<name>A0A2N9LCN8_9BACT</name>
<keyword evidence="4" id="KW-0560">Oxidoreductase</keyword>
<dbReference type="GO" id="GO:0046491">
    <property type="term" value="P:L-methylmalonyl-CoA metabolic process"/>
    <property type="evidence" value="ECO:0007669"/>
    <property type="project" value="TreeGrafter"/>
</dbReference>
<protein>
    <submittedName>
        <fullName evidence="4">Glyoxalase/bleomycin resistance protein/dioxygenase</fullName>
    </submittedName>
</protein>
<dbReference type="GO" id="GO:0046872">
    <property type="term" value="F:metal ion binding"/>
    <property type="evidence" value="ECO:0007669"/>
    <property type="project" value="UniProtKB-KW"/>
</dbReference>
<dbReference type="AlphaFoldDB" id="A0A2N9LCN8"/>
<dbReference type="OrthoDB" id="108351at2"/>
<dbReference type="InterPro" id="IPR051785">
    <property type="entry name" value="MMCE/EMCE_epimerase"/>
</dbReference>
<dbReference type="PROSITE" id="PS51819">
    <property type="entry name" value="VOC"/>
    <property type="match status" value="2"/>
</dbReference>
<dbReference type="GO" id="GO:0004462">
    <property type="term" value="F:lactoylglutathione lyase activity"/>
    <property type="evidence" value="ECO:0007669"/>
    <property type="project" value="InterPro"/>
</dbReference>
<accession>A0A2N9LCN8</accession>
<dbReference type="PANTHER" id="PTHR43048:SF3">
    <property type="entry name" value="METHYLMALONYL-COA EPIMERASE, MITOCHONDRIAL"/>
    <property type="match status" value="1"/>
</dbReference>
<evidence type="ECO:0000313" key="5">
    <source>
        <dbReference type="Proteomes" id="UP000239735"/>
    </source>
</evidence>
<evidence type="ECO:0000256" key="1">
    <source>
        <dbReference type="ARBA" id="ARBA00022723"/>
    </source>
</evidence>
<feature type="domain" description="VOC" evidence="3">
    <location>
        <begin position="39"/>
        <end position="158"/>
    </location>
</feature>
<dbReference type="InterPro" id="IPR004360">
    <property type="entry name" value="Glyas_Fos-R_dOase_dom"/>
</dbReference>